<keyword evidence="3" id="KW-1185">Reference proteome</keyword>
<dbReference type="Proteomes" id="UP000224634">
    <property type="component" value="Unassembled WGS sequence"/>
</dbReference>
<dbReference type="STRING" id="1447883.A0A2B7Y0Z3"/>
<comment type="caution">
    <text evidence="2">The sequence shown here is derived from an EMBL/GenBank/DDBJ whole genome shotgun (WGS) entry which is preliminary data.</text>
</comment>
<dbReference type="OrthoDB" id="2967263at2759"/>
<dbReference type="AlphaFoldDB" id="A0A2B7Y0Z3"/>
<name>A0A2B7Y0Z3_POLH7</name>
<sequence length="327" mass="37045">MAQDKLDTPAIRQPTAPRWEENPFEPVISACNSDPGQIQAANDTHRSTRNAQQRAKILNSGFRGWDIDPILAKLESPERDPEFIDPRNCLVIWARPPALVQQLVEKVQQEIREVAPSIWFMPLDNLHMTTLELTHSRTKQEIEDIVATLGEGVLDIVNYTVSHRARLIKPMLSYDSAGFALSFVPVAGENVWSDDTEGGVNHKYTYHHLRGDIFAMAKALGADVAPRYTAPSAHLTIGRFITQEGFTQRRDGNNELEAVPDRLHIKRFIDKVEEINAWLEAEYWPRRDGGGGDWIVGEEKGLDYQKGTLWYGNGERIMLGKGFNRYN</sequence>
<evidence type="ECO:0000313" key="2">
    <source>
        <dbReference type="EMBL" id="PGH15136.1"/>
    </source>
</evidence>
<organism evidence="2 3">
    <name type="scientific">Polytolypa hystricis (strain UAMH7299)</name>
    <dbReference type="NCBI Taxonomy" id="1447883"/>
    <lineage>
        <taxon>Eukaryota</taxon>
        <taxon>Fungi</taxon>
        <taxon>Dikarya</taxon>
        <taxon>Ascomycota</taxon>
        <taxon>Pezizomycotina</taxon>
        <taxon>Eurotiomycetes</taxon>
        <taxon>Eurotiomycetidae</taxon>
        <taxon>Onygenales</taxon>
        <taxon>Onygenales incertae sedis</taxon>
        <taxon>Polytolypa</taxon>
    </lineage>
</organism>
<accession>A0A2B7Y0Z3</accession>
<feature type="region of interest" description="Disordered" evidence="1">
    <location>
        <begin position="1"/>
        <end position="23"/>
    </location>
</feature>
<evidence type="ECO:0000313" key="3">
    <source>
        <dbReference type="Proteomes" id="UP000224634"/>
    </source>
</evidence>
<evidence type="ECO:0000256" key="1">
    <source>
        <dbReference type="SAM" id="MobiDB-lite"/>
    </source>
</evidence>
<dbReference type="SUPFAM" id="SSF55144">
    <property type="entry name" value="LigT-like"/>
    <property type="match status" value="1"/>
</dbReference>
<reference evidence="2 3" key="1">
    <citation type="submission" date="2017-10" db="EMBL/GenBank/DDBJ databases">
        <title>Comparative genomics in systemic dimorphic fungi from Ajellomycetaceae.</title>
        <authorList>
            <person name="Munoz J.F."/>
            <person name="Mcewen J.G."/>
            <person name="Clay O.K."/>
            <person name="Cuomo C.A."/>
        </authorList>
    </citation>
    <scope>NUCLEOTIDE SEQUENCE [LARGE SCALE GENOMIC DNA]</scope>
    <source>
        <strain evidence="2 3">UAMH7299</strain>
    </source>
</reference>
<evidence type="ECO:0008006" key="4">
    <source>
        <dbReference type="Google" id="ProtNLM"/>
    </source>
</evidence>
<protein>
    <recommendedName>
        <fullName evidence="4">RNA ligase/cyclic nucleotide phosphodiesterase</fullName>
    </recommendedName>
</protein>
<dbReference type="EMBL" id="PDNA01000085">
    <property type="protein sequence ID" value="PGH15136.1"/>
    <property type="molecule type" value="Genomic_DNA"/>
</dbReference>
<proteinExistence type="predicted"/>
<dbReference type="InterPro" id="IPR009097">
    <property type="entry name" value="Cyclic_Pdiesterase"/>
</dbReference>
<gene>
    <name evidence="2" type="ORF">AJ80_05646</name>
</gene>